<dbReference type="GO" id="GO:0055070">
    <property type="term" value="P:copper ion homeostasis"/>
    <property type="evidence" value="ECO:0007669"/>
    <property type="project" value="TreeGrafter"/>
</dbReference>
<proteinExistence type="inferred from homology"/>
<evidence type="ECO:0000256" key="1">
    <source>
        <dbReference type="ARBA" id="ARBA00004127"/>
    </source>
</evidence>
<feature type="transmembrane region" description="Helical" evidence="10">
    <location>
        <begin position="202"/>
        <end position="223"/>
    </location>
</feature>
<dbReference type="InterPro" id="IPR036412">
    <property type="entry name" value="HAD-like_sf"/>
</dbReference>
<evidence type="ECO:0000313" key="13">
    <source>
        <dbReference type="Proteomes" id="UP000610960"/>
    </source>
</evidence>
<dbReference type="Gene3D" id="3.40.1110.10">
    <property type="entry name" value="Calcium-transporting ATPase, cytoplasmic domain N"/>
    <property type="match status" value="1"/>
</dbReference>
<evidence type="ECO:0000256" key="2">
    <source>
        <dbReference type="ARBA" id="ARBA00006024"/>
    </source>
</evidence>
<evidence type="ECO:0000256" key="7">
    <source>
        <dbReference type="ARBA" id="ARBA00022967"/>
    </source>
</evidence>
<keyword evidence="6" id="KW-0067">ATP-binding</keyword>
<dbReference type="PROSITE" id="PS50846">
    <property type="entry name" value="HMA_2"/>
    <property type="match status" value="2"/>
</dbReference>
<organism evidence="12 13">
    <name type="scientific">Thermocladium modestius</name>
    <dbReference type="NCBI Taxonomy" id="62609"/>
    <lineage>
        <taxon>Archaea</taxon>
        <taxon>Thermoproteota</taxon>
        <taxon>Thermoprotei</taxon>
        <taxon>Thermoproteales</taxon>
        <taxon>Thermoproteaceae</taxon>
        <taxon>Thermocladium</taxon>
    </lineage>
</organism>
<dbReference type="Proteomes" id="UP000610960">
    <property type="component" value="Unassembled WGS sequence"/>
</dbReference>
<dbReference type="InterPro" id="IPR008250">
    <property type="entry name" value="ATPase_P-typ_transduc_dom_A_sf"/>
</dbReference>
<comment type="similarity">
    <text evidence="2">Belongs to the cation transport ATPase (P-type) (TC 3.A.3) family. Type IB subfamily.</text>
</comment>
<dbReference type="Pfam" id="PF00403">
    <property type="entry name" value="HMA"/>
    <property type="match status" value="1"/>
</dbReference>
<evidence type="ECO:0000256" key="5">
    <source>
        <dbReference type="ARBA" id="ARBA00022741"/>
    </source>
</evidence>
<dbReference type="InterPro" id="IPR001757">
    <property type="entry name" value="P_typ_ATPase"/>
</dbReference>
<dbReference type="InterPro" id="IPR023214">
    <property type="entry name" value="HAD_sf"/>
</dbReference>
<dbReference type="Pfam" id="PF00122">
    <property type="entry name" value="E1-E2_ATPase"/>
    <property type="match status" value="1"/>
</dbReference>
<sequence>MNVDLPEVKVKLSGERGREVSFRIIGMHCASCSLTVQKAMRSVRGVLSADVSAASNEARVVVGEEFDRGELLKAVQAVGYDIYREDAVISLRRLEADDARLIETAASRMDGVFKARVNLGLNQVLVTYNPLEVEPRELAEELRRMGLDVVAVSSYDEADIDEKAALIDLNDIRTRLMIALPLTAALFVAASLNYLGVLGNELYNLVGFMLATPIQFYSGWRFMRGAAFALRHGAANMDVLVTLGSLSAYFLSIYLLARSLASATFFDSSAIITFILIGKYVEARMRWKAHESIGKLGSSRLTARLVDGREIPVVDVRPGDEVVVAAGEAVPVDGVIDQGEGLIDESAISGESTPVRRGIGDAVIGGSKLLNGYLVIRATRTGKYSFMSQMLKLVRQAQSSRLPIQSIIDEISGYFSWAIISVAVITLITWLFIMRVTLPVAVIYMASVLVVACPCALGLATPLSIMVSMGRSASLGILIRNAEAIERMPRVKVMVLDKTGTLTTGKPAVSYVYDVRGGVDVIKWAASAETASNHPIAAAIIAEARRLGLEVRRPASVDVVDGGIVASIDGNTVAVGNERVVKGMGLELPPRVEAMAKGRLGTLVYVILNGELLGFIELRDSIRPEARELIDWLRRNGIKPIMVTGDSEGPARSVASELGIEEFYSGVMPAEKGDLIHELRRSLSNGFLAMVGDGTNDAPALGTADVGIAMGSGTDIAKEAGDVILVRNDLRQIIRLHHIARKTMSNIKFNIAYAFIYNAALIPLAAGVLGIMIRPEFASIAMAMSSISVTLNSLRLMRA</sequence>
<dbReference type="OrthoDB" id="8588at2157"/>
<dbReference type="InterPro" id="IPR027256">
    <property type="entry name" value="P-typ_ATPase_IB"/>
</dbReference>
<dbReference type="InterPro" id="IPR059000">
    <property type="entry name" value="ATPase_P-type_domA"/>
</dbReference>
<dbReference type="SUPFAM" id="SSF81653">
    <property type="entry name" value="Calcium ATPase, transduction domain A"/>
    <property type="match status" value="1"/>
</dbReference>
<feature type="transmembrane region" description="Helical" evidence="10">
    <location>
        <begin position="411"/>
        <end position="433"/>
    </location>
</feature>
<evidence type="ECO:0000256" key="3">
    <source>
        <dbReference type="ARBA" id="ARBA00022692"/>
    </source>
</evidence>
<dbReference type="InterPro" id="IPR023298">
    <property type="entry name" value="ATPase_P-typ_TM_dom_sf"/>
</dbReference>
<dbReference type="Gene3D" id="2.70.150.10">
    <property type="entry name" value="Calcium-transporting ATPase, cytoplasmic transduction domain A"/>
    <property type="match status" value="1"/>
</dbReference>
<evidence type="ECO:0000256" key="4">
    <source>
        <dbReference type="ARBA" id="ARBA00022723"/>
    </source>
</evidence>
<dbReference type="SUPFAM" id="SSF56784">
    <property type="entry name" value="HAD-like"/>
    <property type="match status" value="1"/>
</dbReference>
<keyword evidence="8 10" id="KW-1133">Transmembrane helix</keyword>
<dbReference type="Gene3D" id="3.40.50.1000">
    <property type="entry name" value="HAD superfamily/HAD-like"/>
    <property type="match status" value="1"/>
</dbReference>
<keyword evidence="3 10" id="KW-0812">Transmembrane</keyword>
<feature type="domain" description="HMA" evidence="11">
    <location>
        <begin position="18"/>
        <end position="83"/>
    </location>
</feature>
<keyword evidence="13" id="KW-1185">Reference proteome</keyword>
<accession>A0A830GUF3</accession>
<keyword evidence="7" id="KW-1278">Translocase</keyword>
<dbReference type="Pfam" id="PF00702">
    <property type="entry name" value="Hydrolase"/>
    <property type="match status" value="1"/>
</dbReference>
<feature type="transmembrane region" description="Helical" evidence="10">
    <location>
        <begin position="235"/>
        <end position="257"/>
    </location>
</feature>
<dbReference type="SUPFAM" id="SSF55008">
    <property type="entry name" value="HMA, heavy metal-associated domain"/>
    <property type="match status" value="2"/>
</dbReference>
<dbReference type="InterPro" id="IPR036163">
    <property type="entry name" value="HMA_dom_sf"/>
</dbReference>
<feature type="transmembrane region" description="Helical" evidence="10">
    <location>
        <begin position="176"/>
        <end position="196"/>
    </location>
</feature>
<dbReference type="NCBIfam" id="TIGR01525">
    <property type="entry name" value="ATPase-IB_hvy"/>
    <property type="match status" value="1"/>
</dbReference>
<dbReference type="GO" id="GO:0016887">
    <property type="term" value="F:ATP hydrolysis activity"/>
    <property type="evidence" value="ECO:0007669"/>
    <property type="project" value="InterPro"/>
</dbReference>
<protein>
    <submittedName>
        <fullName evidence="12">Copper-translocating P-type ATPase</fullName>
    </submittedName>
</protein>
<feature type="transmembrane region" description="Helical" evidence="10">
    <location>
        <begin position="439"/>
        <end position="461"/>
    </location>
</feature>
<keyword evidence="9 10" id="KW-0472">Membrane</keyword>
<dbReference type="NCBIfam" id="TIGR01511">
    <property type="entry name" value="ATPase-IB1_Cu"/>
    <property type="match status" value="1"/>
</dbReference>
<dbReference type="SFLD" id="SFLDS00003">
    <property type="entry name" value="Haloacid_Dehalogenase"/>
    <property type="match status" value="1"/>
</dbReference>
<dbReference type="RefSeq" id="WP_188595682.1">
    <property type="nucleotide sequence ID" value="NZ_BMNL01000001.1"/>
</dbReference>
<dbReference type="CDD" id="cd00371">
    <property type="entry name" value="HMA"/>
    <property type="match status" value="2"/>
</dbReference>
<comment type="caution">
    <text evidence="12">The sequence shown here is derived from an EMBL/GenBank/DDBJ whole genome shotgun (WGS) entry which is preliminary data.</text>
</comment>
<evidence type="ECO:0000256" key="6">
    <source>
        <dbReference type="ARBA" id="ARBA00022840"/>
    </source>
</evidence>
<evidence type="ECO:0000256" key="9">
    <source>
        <dbReference type="ARBA" id="ARBA00023136"/>
    </source>
</evidence>
<dbReference type="PRINTS" id="PR00119">
    <property type="entry name" value="CATATPASE"/>
</dbReference>
<evidence type="ECO:0000256" key="10">
    <source>
        <dbReference type="SAM" id="Phobius"/>
    </source>
</evidence>
<name>A0A830GUF3_9CREN</name>
<keyword evidence="4" id="KW-0479">Metal-binding</keyword>
<evidence type="ECO:0000259" key="11">
    <source>
        <dbReference type="PROSITE" id="PS50846"/>
    </source>
</evidence>
<dbReference type="SFLD" id="SFLDG00002">
    <property type="entry name" value="C1.7:_P-type_atpase_like"/>
    <property type="match status" value="1"/>
</dbReference>
<feature type="domain" description="HMA" evidence="11">
    <location>
        <begin position="84"/>
        <end position="150"/>
    </location>
</feature>
<dbReference type="NCBIfam" id="TIGR01494">
    <property type="entry name" value="ATPase_P-type"/>
    <property type="match status" value="1"/>
</dbReference>
<feature type="transmembrane region" description="Helical" evidence="10">
    <location>
        <begin position="777"/>
        <end position="794"/>
    </location>
</feature>
<dbReference type="InterPro" id="IPR006121">
    <property type="entry name" value="HMA_dom"/>
</dbReference>
<dbReference type="Gene3D" id="3.30.70.100">
    <property type="match status" value="2"/>
</dbReference>
<dbReference type="GO" id="GO:0016020">
    <property type="term" value="C:membrane"/>
    <property type="evidence" value="ECO:0007669"/>
    <property type="project" value="InterPro"/>
</dbReference>
<dbReference type="SUPFAM" id="SSF81665">
    <property type="entry name" value="Calcium ATPase, transmembrane domain M"/>
    <property type="match status" value="1"/>
</dbReference>
<dbReference type="PANTHER" id="PTHR43520:SF8">
    <property type="entry name" value="P-TYPE CU(+) TRANSPORTER"/>
    <property type="match status" value="1"/>
</dbReference>
<dbReference type="EMBL" id="BMNL01000001">
    <property type="protein sequence ID" value="GGP19384.1"/>
    <property type="molecule type" value="Genomic_DNA"/>
</dbReference>
<dbReference type="SFLD" id="SFLDF00027">
    <property type="entry name" value="p-type_atpase"/>
    <property type="match status" value="1"/>
</dbReference>
<dbReference type="PANTHER" id="PTHR43520">
    <property type="entry name" value="ATP7, ISOFORM B"/>
    <property type="match status" value="1"/>
</dbReference>
<reference evidence="12" key="2">
    <citation type="submission" date="2020-09" db="EMBL/GenBank/DDBJ databases">
        <authorList>
            <person name="Sun Q."/>
            <person name="Ohkuma M."/>
        </authorList>
    </citation>
    <scope>NUCLEOTIDE SEQUENCE</scope>
    <source>
        <strain evidence="12">JCM 10088</strain>
    </source>
</reference>
<comment type="subcellular location">
    <subcellularLocation>
        <location evidence="1">Endomembrane system</location>
        <topology evidence="1">Multi-pass membrane protein</topology>
    </subcellularLocation>
</comment>
<dbReference type="GO" id="GO:0043682">
    <property type="term" value="F:P-type divalent copper transporter activity"/>
    <property type="evidence" value="ECO:0007669"/>
    <property type="project" value="TreeGrafter"/>
</dbReference>
<dbReference type="InterPro" id="IPR018303">
    <property type="entry name" value="ATPase_P-typ_P_site"/>
</dbReference>
<evidence type="ECO:0000313" key="12">
    <source>
        <dbReference type="EMBL" id="GGP19384.1"/>
    </source>
</evidence>
<evidence type="ECO:0000256" key="8">
    <source>
        <dbReference type="ARBA" id="ARBA00022989"/>
    </source>
</evidence>
<feature type="transmembrane region" description="Helical" evidence="10">
    <location>
        <begin position="751"/>
        <end position="771"/>
    </location>
</feature>
<dbReference type="InterPro" id="IPR023299">
    <property type="entry name" value="ATPase_P-typ_cyto_dom_N"/>
</dbReference>
<dbReference type="AlphaFoldDB" id="A0A830GUF3"/>
<dbReference type="InterPro" id="IPR044492">
    <property type="entry name" value="P_typ_ATPase_HD_dom"/>
</dbReference>
<gene>
    <name evidence="12" type="ORF">GCM10007981_02850</name>
</gene>
<dbReference type="GO" id="GO:0012505">
    <property type="term" value="C:endomembrane system"/>
    <property type="evidence" value="ECO:0007669"/>
    <property type="project" value="UniProtKB-SubCell"/>
</dbReference>
<reference evidence="12" key="1">
    <citation type="journal article" date="2014" name="Int. J. Syst. Evol. Microbiol.">
        <title>Complete genome sequence of Corynebacterium casei LMG S-19264T (=DSM 44701T), isolated from a smear-ripened cheese.</title>
        <authorList>
            <consortium name="US DOE Joint Genome Institute (JGI-PGF)"/>
            <person name="Walter F."/>
            <person name="Albersmeier A."/>
            <person name="Kalinowski J."/>
            <person name="Ruckert C."/>
        </authorList>
    </citation>
    <scope>NUCLEOTIDE SEQUENCE</scope>
    <source>
        <strain evidence="12">JCM 10088</strain>
    </source>
</reference>
<keyword evidence="5" id="KW-0547">Nucleotide-binding</keyword>
<feature type="transmembrane region" description="Helical" evidence="10">
    <location>
        <begin position="263"/>
        <end position="281"/>
    </location>
</feature>
<dbReference type="GO" id="GO:0005507">
    <property type="term" value="F:copper ion binding"/>
    <property type="evidence" value="ECO:0007669"/>
    <property type="project" value="TreeGrafter"/>
</dbReference>
<dbReference type="PROSITE" id="PS00154">
    <property type="entry name" value="ATPASE_E1_E2"/>
    <property type="match status" value="1"/>
</dbReference>
<dbReference type="GO" id="GO:0005524">
    <property type="term" value="F:ATP binding"/>
    <property type="evidence" value="ECO:0007669"/>
    <property type="project" value="UniProtKB-KW"/>
</dbReference>